<dbReference type="EMBL" id="JAGKQM010001371">
    <property type="protein sequence ID" value="KAH0851958.1"/>
    <property type="molecule type" value="Genomic_DNA"/>
</dbReference>
<dbReference type="InterPro" id="IPR013083">
    <property type="entry name" value="Znf_RING/FYVE/PHD"/>
</dbReference>
<organism evidence="4 5">
    <name type="scientific">Brassica napus</name>
    <name type="common">Rape</name>
    <dbReference type="NCBI Taxonomy" id="3708"/>
    <lineage>
        <taxon>Eukaryota</taxon>
        <taxon>Viridiplantae</taxon>
        <taxon>Streptophyta</taxon>
        <taxon>Embryophyta</taxon>
        <taxon>Tracheophyta</taxon>
        <taxon>Spermatophyta</taxon>
        <taxon>Magnoliopsida</taxon>
        <taxon>eudicotyledons</taxon>
        <taxon>Gunneridae</taxon>
        <taxon>Pentapetalae</taxon>
        <taxon>rosids</taxon>
        <taxon>malvids</taxon>
        <taxon>Brassicales</taxon>
        <taxon>Brassicaceae</taxon>
        <taxon>Brassiceae</taxon>
        <taxon>Brassica</taxon>
    </lineage>
</organism>
<evidence type="ECO:0000256" key="1">
    <source>
        <dbReference type="PROSITE-ProRule" id="PRU00175"/>
    </source>
</evidence>
<dbReference type="InterPro" id="IPR043312">
    <property type="entry name" value="AtBBR-like"/>
</dbReference>
<sequence>MPMENDNDHAANVVLTAEQASKVSDTAVRLPENLPTGVVSESGGGSEKGEEAVETAVAEDVDESGSNTVGELPPRSSSARVPFTNLSQIDADLALARTLQEQERAYMMLTMNSEVSDYGSWETGSYVYEEDEDDDEDEYETDDDPQGDAPDVNAHEDEDAWDEMDPDELSYEELLALGDIVGTESRGLSADTIASLPSKRYKDGDNQNGTNESCVICRLDYEDDDDLILLPCKHSYHSECINNWLKINKLCYGPIPFLMRIDIFMLENRE</sequence>
<evidence type="ECO:0000256" key="2">
    <source>
        <dbReference type="SAM" id="MobiDB-lite"/>
    </source>
</evidence>
<feature type="region of interest" description="Disordered" evidence="2">
    <location>
        <begin position="129"/>
        <end position="154"/>
    </location>
</feature>
<feature type="region of interest" description="Disordered" evidence="2">
    <location>
        <begin position="22"/>
        <end position="79"/>
    </location>
</feature>
<proteinExistence type="predicted"/>
<feature type="domain" description="RING-type" evidence="3">
    <location>
        <begin position="214"/>
        <end position="251"/>
    </location>
</feature>
<dbReference type="Gene3D" id="3.30.40.10">
    <property type="entry name" value="Zinc/RING finger domain, C3HC4 (zinc finger)"/>
    <property type="match status" value="1"/>
</dbReference>
<keyword evidence="1" id="KW-0862">Zinc</keyword>
<feature type="compositionally biased region" description="Acidic residues" evidence="2">
    <location>
        <begin position="129"/>
        <end position="146"/>
    </location>
</feature>
<dbReference type="PANTHER" id="PTHR47530:SF4">
    <property type="entry name" value="E3 UBIQUITIN LIGASE BIG BROTHER-RELATED"/>
    <property type="match status" value="1"/>
</dbReference>
<protein>
    <recommendedName>
        <fullName evidence="3">RING-type domain-containing protein</fullName>
    </recommendedName>
</protein>
<name>A0ABQ7X802_BRANA</name>
<dbReference type="Pfam" id="PF13639">
    <property type="entry name" value="zf-RING_2"/>
    <property type="match status" value="1"/>
</dbReference>
<gene>
    <name evidence="4" type="ORF">HID58_094350</name>
</gene>
<keyword evidence="1" id="KW-0863">Zinc-finger</keyword>
<evidence type="ECO:0000313" key="4">
    <source>
        <dbReference type="EMBL" id="KAH0851958.1"/>
    </source>
</evidence>
<dbReference type="Proteomes" id="UP000824890">
    <property type="component" value="Unassembled WGS sequence"/>
</dbReference>
<dbReference type="InterPro" id="IPR001841">
    <property type="entry name" value="Znf_RING"/>
</dbReference>
<dbReference type="PANTHER" id="PTHR47530">
    <property type="entry name" value="E3 UBIQUITIN LIGASE BIG BROTHER-RELATED"/>
    <property type="match status" value="1"/>
</dbReference>
<accession>A0ABQ7X802</accession>
<dbReference type="PROSITE" id="PS50089">
    <property type="entry name" value="ZF_RING_2"/>
    <property type="match status" value="1"/>
</dbReference>
<dbReference type="SUPFAM" id="SSF57850">
    <property type="entry name" value="RING/U-box"/>
    <property type="match status" value="1"/>
</dbReference>
<comment type="caution">
    <text evidence="4">The sequence shown here is derived from an EMBL/GenBank/DDBJ whole genome shotgun (WGS) entry which is preliminary data.</text>
</comment>
<feature type="compositionally biased region" description="Polar residues" evidence="2">
    <location>
        <begin position="64"/>
        <end position="79"/>
    </location>
</feature>
<evidence type="ECO:0000259" key="3">
    <source>
        <dbReference type="PROSITE" id="PS50089"/>
    </source>
</evidence>
<reference evidence="4 5" key="1">
    <citation type="submission" date="2021-05" db="EMBL/GenBank/DDBJ databases">
        <title>Genome Assembly of Synthetic Allotetraploid Brassica napus Reveals Homoeologous Exchanges between Subgenomes.</title>
        <authorList>
            <person name="Davis J.T."/>
        </authorList>
    </citation>
    <scope>NUCLEOTIDE SEQUENCE [LARGE SCALE GENOMIC DNA]</scope>
    <source>
        <strain evidence="5">cv. Da-Ae</strain>
        <tissue evidence="4">Seedling</tissue>
    </source>
</reference>
<evidence type="ECO:0000313" key="5">
    <source>
        <dbReference type="Proteomes" id="UP000824890"/>
    </source>
</evidence>
<keyword evidence="5" id="KW-1185">Reference proteome</keyword>
<keyword evidence="1" id="KW-0479">Metal-binding</keyword>